<evidence type="ECO:0000256" key="2">
    <source>
        <dbReference type="ARBA" id="ARBA00007677"/>
    </source>
</evidence>
<dbReference type="PANTHER" id="PTHR31121">
    <property type="entry name" value="ALPHA-1,2 MANNOSYLTRANSFERASE KTR1"/>
    <property type="match status" value="1"/>
</dbReference>
<dbReference type="GO" id="GO:0000026">
    <property type="term" value="F:alpha-1,2-mannosyltransferase activity"/>
    <property type="evidence" value="ECO:0007669"/>
    <property type="project" value="TreeGrafter"/>
</dbReference>
<dbReference type="AlphaFoldDB" id="A0A8F3AGC7"/>
<evidence type="ECO:0000256" key="4">
    <source>
        <dbReference type="ARBA" id="ARBA00022679"/>
    </source>
</evidence>
<evidence type="ECO:0000313" key="8">
    <source>
        <dbReference type="EMBL" id="QWW22108.1"/>
    </source>
</evidence>
<evidence type="ECO:0000256" key="3">
    <source>
        <dbReference type="ARBA" id="ARBA00022676"/>
    </source>
</evidence>
<comment type="similarity">
    <text evidence="2">Belongs to the glycosyltransferase 15 family.</text>
</comment>
<dbReference type="Pfam" id="PF05890">
    <property type="entry name" value="Ebp2"/>
    <property type="match status" value="1"/>
</dbReference>
<feature type="compositionally biased region" description="Acidic residues" evidence="6">
    <location>
        <begin position="493"/>
        <end position="505"/>
    </location>
</feature>
<evidence type="ECO:0008006" key="9">
    <source>
        <dbReference type="Google" id="ProtNLM"/>
    </source>
</evidence>
<feature type="region of interest" description="Disordered" evidence="6">
    <location>
        <begin position="532"/>
        <end position="611"/>
    </location>
</feature>
<dbReference type="InterPro" id="IPR002685">
    <property type="entry name" value="Glyco_trans_15"/>
</dbReference>
<feature type="region of interest" description="Disordered" evidence="6">
    <location>
        <begin position="786"/>
        <end position="853"/>
    </location>
</feature>
<keyword evidence="5" id="KW-0735">Signal-anchor</keyword>
<feature type="region of interest" description="Disordered" evidence="6">
    <location>
        <begin position="723"/>
        <end position="758"/>
    </location>
</feature>
<keyword evidence="4" id="KW-0808">Transferase</keyword>
<dbReference type="GO" id="GO:0000032">
    <property type="term" value="P:cell wall mannoprotein biosynthetic process"/>
    <property type="evidence" value="ECO:0007669"/>
    <property type="project" value="TreeGrafter"/>
</dbReference>
<dbReference type="GO" id="GO:0016020">
    <property type="term" value="C:membrane"/>
    <property type="evidence" value="ECO:0007669"/>
    <property type="project" value="UniProtKB-SubCell"/>
</dbReference>
<dbReference type="FunFam" id="3.90.550.10:FF:000051">
    <property type="entry name" value="Alpha-1,2-mannosyltransferase (Ktr4)"/>
    <property type="match status" value="1"/>
</dbReference>
<feature type="signal peptide" evidence="7">
    <location>
        <begin position="1"/>
        <end position="22"/>
    </location>
</feature>
<feature type="compositionally biased region" description="Acidic residues" evidence="6">
    <location>
        <begin position="577"/>
        <end position="611"/>
    </location>
</feature>
<gene>
    <name evidence="8" type="ORF">CA7LBN_000854</name>
</gene>
<keyword evidence="3" id="KW-0328">Glycosyltransferase</keyword>
<protein>
    <recommendedName>
        <fullName evidence="9">Mannosyltransferase</fullName>
    </recommendedName>
</protein>
<sequence length="853" mass="98927">MGYLTFISVAILAIILSIPTQSSNRSKFNDASLNSILKPASNTSTWENLHLWISSRLPSKEVSNPSFLYNPGHKNQQKLSSSSFYDEAQFLKDREQIGKENATIVMLVRNSELKGALQSMRSLEDRFNKDYKYPWVFLNDVPFEQNFIDQTTMMASGKTYYELIPKEDWEMPPHIDKEKFEYNLMNSWDVIYGPSRSYRNMCHFNSGYFYRQKRLLNFEWYFRVEPDVEYMCDFQYDPFTVLRENKKVYGFVLALPDYENTIPTLWPTVEEFIRKYPQYLHPNNAYDFLTTNETDVFFGVENPTNHLYNMCHFWSNFEIANLNFFRGEAYGAYFDHLDKSGGFYYERWGDAPVHTIGLALLLDRDEIHHFEDIGYYHAPYMGCPTSEDVLMAKRCICRDKAFDGEPLKGMEVRPPSCLPRWWRYGSGKTFLNDANYTFSLIASKIIQVIYHRYKKMGKGKLKAALKHQKDLKAASRAKTTKSKHKMEVNAPMEESESEDEGDEPIVDSLPNEGAPLSHKEKRMLRKLLKKKAQEAEFKGDPEEDDEDNDDDEDEQELDLEKLAASESESELDSKDDDHDDEDEQEEKDESEDPEAEEEDVPLSDVELDSDTDVVPHSKLTINNIAALKESLVRIRLPWEKHSFVEHQSIVSAENTDAGIKDIYDDTERELAFYKQGLDAVKQGRATLLKLKVPFSRPLDYFAEMVKSDEHMDKLKNKLLKEAADKKASEEAKKQRKLKKFGKQVMHETLQQRAKQKRETLEKIKSLKKKRSANEIEDDNEFQIALEEATADDRPAKRSKPNGKRLAKDAKYGFGGKKRGSRKNDADSSADIYNLGKKSKGKSSRPGKSKRHRR</sequence>
<feature type="compositionally biased region" description="Basic and acidic residues" evidence="6">
    <location>
        <begin position="723"/>
        <end position="732"/>
    </location>
</feature>
<dbReference type="Proteomes" id="UP000825438">
    <property type="component" value="Chromosome I"/>
</dbReference>
<dbReference type="PANTHER" id="PTHR31121:SF10">
    <property type="entry name" value="MANNOSYLTRANSFERASE KTR2-RELATED"/>
    <property type="match status" value="1"/>
</dbReference>
<evidence type="ECO:0000256" key="5">
    <source>
        <dbReference type="ARBA" id="ARBA00022968"/>
    </source>
</evidence>
<dbReference type="InterPro" id="IPR008610">
    <property type="entry name" value="Ebp2"/>
</dbReference>
<name>A0A8F3AGC7_CANAR</name>
<feature type="compositionally biased region" description="Acidic residues" evidence="6">
    <location>
        <begin position="541"/>
        <end position="557"/>
    </location>
</feature>
<evidence type="ECO:0000256" key="6">
    <source>
        <dbReference type="SAM" id="MobiDB-lite"/>
    </source>
</evidence>
<dbReference type="Gene3D" id="3.90.550.10">
    <property type="entry name" value="Spore Coat Polysaccharide Biosynthesis Protein SpsA, Chain A"/>
    <property type="match status" value="1"/>
</dbReference>
<proteinExistence type="inferred from homology"/>
<keyword evidence="7" id="KW-0732">Signal</keyword>
<accession>A0A8F3AGC7</accession>
<organism evidence="8">
    <name type="scientific">Candidozyma auris</name>
    <name type="common">Yeast</name>
    <name type="synonym">Candida auris</name>
    <dbReference type="NCBI Taxonomy" id="498019"/>
    <lineage>
        <taxon>Eukaryota</taxon>
        <taxon>Fungi</taxon>
        <taxon>Dikarya</taxon>
        <taxon>Ascomycota</taxon>
        <taxon>Saccharomycotina</taxon>
        <taxon>Pichiomycetes</taxon>
        <taxon>Metschnikowiaceae</taxon>
        <taxon>Candidozyma</taxon>
    </lineage>
</organism>
<keyword evidence="5" id="KW-0812">Transmembrane</keyword>
<comment type="subcellular location">
    <subcellularLocation>
        <location evidence="1">Membrane</location>
        <topology evidence="1">Single-pass type II membrane protein</topology>
    </subcellularLocation>
</comment>
<dbReference type="SUPFAM" id="SSF53448">
    <property type="entry name" value="Nucleotide-diphospho-sugar transferases"/>
    <property type="match status" value="1"/>
</dbReference>
<dbReference type="GO" id="GO:0006487">
    <property type="term" value="P:protein N-linked glycosylation"/>
    <property type="evidence" value="ECO:0007669"/>
    <property type="project" value="TreeGrafter"/>
</dbReference>
<feature type="chain" id="PRO_5034058115" description="Mannosyltransferase" evidence="7">
    <location>
        <begin position="23"/>
        <end position="853"/>
    </location>
</feature>
<dbReference type="Pfam" id="PF01793">
    <property type="entry name" value="Glyco_transf_15"/>
    <property type="match status" value="1"/>
</dbReference>
<dbReference type="GO" id="GO:0005794">
    <property type="term" value="C:Golgi apparatus"/>
    <property type="evidence" value="ECO:0007669"/>
    <property type="project" value="TreeGrafter"/>
</dbReference>
<dbReference type="InterPro" id="IPR029044">
    <property type="entry name" value="Nucleotide-diphossugar_trans"/>
</dbReference>
<evidence type="ECO:0000256" key="1">
    <source>
        <dbReference type="ARBA" id="ARBA00004606"/>
    </source>
</evidence>
<feature type="compositionally biased region" description="Basic residues" evidence="6">
    <location>
        <begin position="836"/>
        <end position="853"/>
    </location>
</feature>
<dbReference type="EMBL" id="CP076749">
    <property type="protein sequence ID" value="QWW22108.1"/>
    <property type="molecule type" value="Genomic_DNA"/>
</dbReference>
<reference evidence="8" key="1">
    <citation type="submission" date="2021-06" db="EMBL/GenBank/DDBJ databases">
        <title>Candida auris outbreak in lebanese hospital.</title>
        <authorList>
            <person name="Finianos M."/>
        </authorList>
    </citation>
    <scope>NUCLEOTIDE SEQUENCE</scope>
    <source>
        <strain evidence="8">CA7LBN</strain>
    </source>
</reference>
<feature type="region of interest" description="Disordered" evidence="6">
    <location>
        <begin position="467"/>
        <end position="519"/>
    </location>
</feature>
<dbReference type="GO" id="GO:0006493">
    <property type="term" value="P:protein O-linked glycosylation"/>
    <property type="evidence" value="ECO:0007669"/>
    <property type="project" value="TreeGrafter"/>
</dbReference>
<evidence type="ECO:0000256" key="7">
    <source>
        <dbReference type="SAM" id="SignalP"/>
    </source>
</evidence>